<keyword evidence="4" id="KW-0479">Metal-binding</keyword>
<feature type="short sequence motif" description="'HIGH' region" evidence="10">
    <location>
        <begin position="13"/>
        <end position="23"/>
    </location>
</feature>
<dbReference type="GO" id="GO:0005737">
    <property type="term" value="C:cytoplasm"/>
    <property type="evidence" value="ECO:0007669"/>
    <property type="project" value="UniProtKB-SubCell"/>
</dbReference>
<feature type="domain" description="tRNA synthetases class I catalytic" evidence="11">
    <location>
        <begin position="15"/>
        <end position="137"/>
    </location>
</feature>
<dbReference type="PRINTS" id="PR01041">
    <property type="entry name" value="TRNASYNTHMET"/>
</dbReference>
<evidence type="ECO:0000256" key="1">
    <source>
        <dbReference type="ARBA" id="ARBA00001947"/>
    </source>
</evidence>
<keyword evidence="3 10" id="KW-0436">Ligase</keyword>
<dbReference type="NCBIfam" id="TIGR00398">
    <property type="entry name" value="metG"/>
    <property type="match status" value="1"/>
</dbReference>
<feature type="short sequence motif" description="'KMSKS' region" evidence="10">
    <location>
        <begin position="296"/>
        <end position="300"/>
    </location>
</feature>
<comment type="function">
    <text evidence="2 10">Is required not only for elongation of protein synthesis but also for the initiation of all mRNA translation through initiator tRNA(fMet) aminoacylation.</text>
</comment>
<dbReference type="InterPro" id="IPR009080">
    <property type="entry name" value="tRNAsynth_Ia_anticodon-bd"/>
</dbReference>
<feature type="domain" description="Methionyl-tRNA synthetase anticodon-binding" evidence="13">
    <location>
        <begin position="371"/>
        <end position="507"/>
    </location>
</feature>
<comment type="similarity">
    <text evidence="10">Belongs to the class-I aminoacyl-tRNA synthetase family. MetG type 2B subfamily.</text>
</comment>
<evidence type="ECO:0000256" key="10">
    <source>
        <dbReference type="HAMAP-Rule" id="MF_01228"/>
    </source>
</evidence>
<comment type="caution">
    <text evidence="10">Lacks conserved residue(s) required for the propagation of feature annotation.</text>
</comment>
<evidence type="ECO:0000256" key="9">
    <source>
        <dbReference type="ARBA" id="ARBA00023146"/>
    </source>
</evidence>
<name>A0A1W6N391_9PROT</name>
<comment type="subunit">
    <text evidence="10">Monomer.</text>
</comment>
<reference evidence="14 15" key="1">
    <citation type="submission" date="2014-06" db="EMBL/GenBank/DDBJ databases">
        <title>The genome of the endonuclear symbiont Nucleicultrix amoebiphila.</title>
        <authorList>
            <person name="Schulz F."/>
            <person name="Horn M."/>
        </authorList>
    </citation>
    <scope>NUCLEOTIDE SEQUENCE [LARGE SCALE GENOMIC DNA]</scope>
    <source>
        <strain evidence="14 15">FS5</strain>
    </source>
</reference>
<dbReference type="SUPFAM" id="SSF47323">
    <property type="entry name" value="Anticodon-binding domain of a subclass of class I aminoacyl-tRNA synthetases"/>
    <property type="match status" value="1"/>
</dbReference>
<dbReference type="AlphaFoldDB" id="A0A1W6N391"/>
<dbReference type="InterPro" id="IPR033911">
    <property type="entry name" value="MetRS_core"/>
</dbReference>
<evidence type="ECO:0000313" key="14">
    <source>
        <dbReference type="EMBL" id="ARN84283.1"/>
    </source>
</evidence>
<evidence type="ECO:0000256" key="8">
    <source>
        <dbReference type="ARBA" id="ARBA00022917"/>
    </source>
</evidence>
<dbReference type="GO" id="GO:0006431">
    <property type="term" value="P:methionyl-tRNA aminoacylation"/>
    <property type="evidence" value="ECO:0007669"/>
    <property type="project" value="UniProtKB-UniRule"/>
</dbReference>
<keyword evidence="8 10" id="KW-0648">Protein biosynthesis</keyword>
<dbReference type="PANTHER" id="PTHR43326:SF1">
    <property type="entry name" value="METHIONINE--TRNA LIGASE, MITOCHONDRIAL"/>
    <property type="match status" value="1"/>
</dbReference>
<protein>
    <recommendedName>
        <fullName evidence="10">Methionine--tRNA ligase</fullName>
        <ecNumber evidence="10">6.1.1.10</ecNumber>
    </recommendedName>
    <alternativeName>
        <fullName evidence="10">Methionyl-tRNA synthetase</fullName>
        <shortName evidence="10">MetRS</shortName>
    </alternativeName>
</protein>
<keyword evidence="15" id="KW-1185">Reference proteome</keyword>
<dbReference type="InterPro" id="IPR041872">
    <property type="entry name" value="Anticodon_Met"/>
</dbReference>
<dbReference type="FunFam" id="2.170.220.10:FF:000002">
    <property type="entry name" value="Methionine--tRNA ligase"/>
    <property type="match status" value="1"/>
</dbReference>
<dbReference type="PANTHER" id="PTHR43326">
    <property type="entry name" value="METHIONYL-TRNA SYNTHETASE"/>
    <property type="match status" value="1"/>
</dbReference>
<evidence type="ECO:0000256" key="2">
    <source>
        <dbReference type="ARBA" id="ARBA00003314"/>
    </source>
</evidence>
<dbReference type="GO" id="GO:0046872">
    <property type="term" value="F:metal ion binding"/>
    <property type="evidence" value="ECO:0007669"/>
    <property type="project" value="UniProtKB-KW"/>
</dbReference>
<dbReference type="EMBL" id="CP008743">
    <property type="protein sequence ID" value="ARN84283.1"/>
    <property type="molecule type" value="Genomic_DNA"/>
</dbReference>
<dbReference type="SUPFAM" id="SSF52374">
    <property type="entry name" value="Nucleotidylyl transferase"/>
    <property type="match status" value="1"/>
</dbReference>
<dbReference type="Pfam" id="PF01406">
    <property type="entry name" value="tRNA-synt_1e"/>
    <property type="match status" value="1"/>
</dbReference>
<dbReference type="CDD" id="cd07957">
    <property type="entry name" value="Anticodon_Ia_Met"/>
    <property type="match status" value="1"/>
</dbReference>
<keyword evidence="6" id="KW-0862">Zinc</keyword>
<feature type="domain" description="Methionyl/Leucyl tRNA synthetase" evidence="12">
    <location>
        <begin position="138"/>
        <end position="360"/>
    </location>
</feature>
<dbReference type="STRING" id="1414854.GQ61_01830"/>
<accession>A0A1W6N391</accession>
<organism evidence="14 15">
    <name type="scientific">Candidatus Nucleicultrix amoebiphila FS5</name>
    <dbReference type="NCBI Taxonomy" id="1414854"/>
    <lineage>
        <taxon>Bacteria</taxon>
        <taxon>Pseudomonadati</taxon>
        <taxon>Pseudomonadota</taxon>
        <taxon>Alphaproteobacteria</taxon>
        <taxon>Holosporales</taxon>
        <taxon>Candidatus Nucleicultricaceae</taxon>
        <taxon>Candidatus Nucleicultrix</taxon>
    </lineage>
</organism>
<dbReference type="EC" id="6.1.1.10" evidence="10"/>
<evidence type="ECO:0000259" key="11">
    <source>
        <dbReference type="Pfam" id="PF01406"/>
    </source>
</evidence>
<sequence>MSQKISYITTPIYYVNDIPHIGHAYTSLAADVLARFQRLNGVRVLFMTGTDEHGQKVEKSAHAADLDPKEFVDRVSERFQDLHQKLNISNDLFMRTTDPKHILSAQEMWRRIEQNGHIYKGSYQGWYAVRDEAYYAEKELIDGKAPTGADVEWVEEPCYFFRLSSWQENLLKFYKENPNFIGPESRRNEVLRFVEDGLKDLSISRSTFKWGVPVPGDMDHVMYVWIEALSIYVTALGFPNDQSETFKNFWPTSLHLMGKDIVRFHAVYWPAMLMAAGLTPPKRIFAHGWWTNEGQKISKSLGNVIDPYKLMGEFGVDPVRYFLLREVPFGQDGDFSRTALIQRVNSDLANDLGNLVQRVLSFINKNADARVPLKGDLTEADQALLTKMNQILEDCRKYAESQALNKMLEAIWEGVGEANRYVDSEQPWSLRKTDITRMNTVLYVLAEVIRRLGLLTMPFMPTAAEKILDYVGADQQSRSLVDWEKHILIPGAQLPKPEGVFPRIVEKE</sequence>
<evidence type="ECO:0000256" key="4">
    <source>
        <dbReference type="ARBA" id="ARBA00022723"/>
    </source>
</evidence>
<dbReference type="KEGG" id="naf:GQ61_01830"/>
<keyword evidence="10" id="KW-0963">Cytoplasm</keyword>
<dbReference type="RefSeq" id="WP_085783653.1">
    <property type="nucleotide sequence ID" value="NZ_CP008743.1"/>
</dbReference>
<dbReference type="OrthoDB" id="9810191at2"/>
<dbReference type="Gene3D" id="3.40.50.620">
    <property type="entry name" value="HUPs"/>
    <property type="match status" value="1"/>
</dbReference>
<comment type="catalytic activity">
    <reaction evidence="10">
        <text>tRNA(Met) + L-methionine + ATP = L-methionyl-tRNA(Met) + AMP + diphosphate</text>
        <dbReference type="Rhea" id="RHEA:13481"/>
        <dbReference type="Rhea" id="RHEA-COMP:9667"/>
        <dbReference type="Rhea" id="RHEA-COMP:9698"/>
        <dbReference type="ChEBI" id="CHEBI:30616"/>
        <dbReference type="ChEBI" id="CHEBI:33019"/>
        <dbReference type="ChEBI" id="CHEBI:57844"/>
        <dbReference type="ChEBI" id="CHEBI:78442"/>
        <dbReference type="ChEBI" id="CHEBI:78530"/>
        <dbReference type="ChEBI" id="CHEBI:456215"/>
        <dbReference type="EC" id="6.1.1.10"/>
    </reaction>
</comment>
<evidence type="ECO:0000313" key="15">
    <source>
        <dbReference type="Proteomes" id="UP000237351"/>
    </source>
</evidence>
<dbReference type="GO" id="GO:0005524">
    <property type="term" value="F:ATP binding"/>
    <property type="evidence" value="ECO:0007669"/>
    <property type="project" value="UniProtKB-UniRule"/>
</dbReference>
<dbReference type="InterPro" id="IPR015413">
    <property type="entry name" value="Methionyl/Leucyl_tRNA_Synth"/>
</dbReference>
<dbReference type="HAMAP" id="MF_01228">
    <property type="entry name" value="Met_tRNA_synth_type2"/>
    <property type="match status" value="1"/>
</dbReference>
<dbReference type="Gene3D" id="1.10.730.10">
    <property type="entry name" value="Isoleucyl-tRNA Synthetase, Domain 1"/>
    <property type="match status" value="1"/>
</dbReference>
<comment type="subcellular location">
    <subcellularLocation>
        <location evidence="10">Cytoplasm</location>
    </subcellularLocation>
</comment>
<dbReference type="Gene3D" id="2.170.220.10">
    <property type="match status" value="1"/>
</dbReference>
<comment type="cofactor">
    <cofactor evidence="1">
        <name>Zn(2+)</name>
        <dbReference type="ChEBI" id="CHEBI:29105"/>
    </cofactor>
</comment>
<dbReference type="InterPro" id="IPR014758">
    <property type="entry name" value="Met-tRNA_synth"/>
</dbReference>
<proteinExistence type="inferred from homology"/>
<evidence type="ECO:0000256" key="3">
    <source>
        <dbReference type="ARBA" id="ARBA00022598"/>
    </source>
</evidence>
<evidence type="ECO:0000259" key="13">
    <source>
        <dbReference type="Pfam" id="PF19303"/>
    </source>
</evidence>
<dbReference type="GO" id="GO:0004825">
    <property type="term" value="F:methionine-tRNA ligase activity"/>
    <property type="evidence" value="ECO:0007669"/>
    <property type="project" value="UniProtKB-UniRule"/>
</dbReference>
<dbReference type="Proteomes" id="UP000237351">
    <property type="component" value="Chromosome"/>
</dbReference>
<keyword evidence="5 10" id="KW-0547">Nucleotide-binding</keyword>
<evidence type="ECO:0000256" key="5">
    <source>
        <dbReference type="ARBA" id="ARBA00022741"/>
    </source>
</evidence>
<evidence type="ECO:0000256" key="6">
    <source>
        <dbReference type="ARBA" id="ARBA00022833"/>
    </source>
</evidence>
<dbReference type="CDD" id="cd00814">
    <property type="entry name" value="MetRS_core"/>
    <property type="match status" value="1"/>
</dbReference>
<dbReference type="InterPro" id="IPR023457">
    <property type="entry name" value="Met-tRNA_synth_2"/>
</dbReference>
<keyword evidence="9 10" id="KW-0030">Aminoacyl-tRNA synthetase</keyword>
<dbReference type="InterPro" id="IPR014729">
    <property type="entry name" value="Rossmann-like_a/b/a_fold"/>
</dbReference>
<dbReference type="Pfam" id="PF19303">
    <property type="entry name" value="Anticodon_3"/>
    <property type="match status" value="1"/>
</dbReference>
<dbReference type="Pfam" id="PF09334">
    <property type="entry name" value="tRNA-synt_1g"/>
    <property type="match status" value="1"/>
</dbReference>
<evidence type="ECO:0000256" key="7">
    <source>
        <dbReference type="ARBA" id="ARBA00022840"/>
    </source>
</evidence>
<dbReference type="InterPro" id="IPR032678">
    <property type="entry name" value="tRNA-synt_1_cat_dom"/>
</dbReference>
<evidence type="ECO:0000259" key="12">
    <source>
        <dbReference type="Pfam" id="PF09334"/>
    </source>
</evidence>
<dbReference type="NCBIfam" id="NF008900">
    <property type="entry name" value="PRK12267.1"/>
    <property type="match status" value="1"/>
</dbReference>
<keyword evidence="7 10" id="KW-0067">ATP-binding</keyword>
<gene>
    <name evidence="10" type="primary">metG</name>
    <name evidence="14" type="ORF">GQ61_01830</name>
</gene>